<comment type="subcellular location">
    <subcellularLocation>
        <location evidence="1">Nucleus</location>
    </subcellularLocation>
</comment>
<dbReference type="GO" id="GO:0030435">
    <property type="term" value="P:sporulation resulting in formation of a cellular spore"/>
    <property type="evidence" value="ECO:0007669"/>
    <property type="project" value="UniProtKB-KW"/>
</dbReference>
<organism evidence="7 8">
    <name type="scientific">Stachybotrys elegans</name>
    <dbReference type="NCBI Taxonomy" id="80388"/>
    <lineage>
        <taxon>Eukaryota</taxon>
        <taxon>Fungi</taxon>
        <taxon>Dikarya</taxon>
        <taxon>Ascomycota</taxon>
        <taxon>Pezizomycotina</taxon>
        <taxon>Sordariomycetes</taxon>
        <taxon>Hypocreomycetidae</taxon>
        <taxon>Hypocreales</taxon>
        <taxon>Stachybotryaceae</taxon>
        <taxon>Stachybotrys</taxon>
    </lineage>
</organism>
<dbReference type="Gene3D" id="2.60.40.3960">
    <property type="entry name" value="Velvet domain"/>
    <property type="match status" value="1"/>
</dbReference>
<dbReference type="Proteomes" id="UP000813444">
    <property type="component" value="Unassembled WGS sequence"/>
</dbReference>
<evidence type="ECO:0000259" key="6">
    <source>
        <dbReference type="PROSITE" id="PS51821"/>
    </source>
</evidence>
<keyword evidence="8" id="KW-1185">Reference proteome</keyword>
<dbReference type="EMBL" id="JAGPNK010000040">
    <property type="protein sequence ID" value="KAH7303084.1"/>
    <property type="molecule type" value="Genomic_DNA"/>
</dbReference>
<evidence type="ECO:0000256" key="2">
    <source>
        <dbReference type="ARBA" id="ARBA00022969"/>
    </source>
</evidence>
<dbReference type="GO" id="GO:0005634">
    <property type="term" value="C:nucleus"/>
    <property type="evidence" value="ECO:0007669"/>
    <property type="project" value="UniProtKB-SubCell"/>
</dbReference>
<reference evidence="7" key="1">
    <citation type="journal article" date="2021" name="Nat. Commun.">
        <title>Genetic determinants of endophytism in the Arabidopsis root mycobiome.</title>
        <authorList>
            <person name="Mesny F."/>
            <person name="Miyauchi S."/>
            <person name="Thiergart T."/>
            <person name="Pickel B."/>
            <person name="Atanasova L."/>
            <person name="Karlsson M."/>
            <person name="Huettel B."/>
            <person name="Barry K.W."/>
            <person name="Haridas S."/>
            <person name="Chen C."/>
            <person name="Bauer D."/>
            <person name="Andreopoulos W."/>
            <person name="Pangilinan J."/>
            <person name="LaButti K."/>
            <person name="Riley R."/>
            <person name="Lipzen A."/>
            <person name="Clum A."/>
            <person name="Drula E."/>
            <person name="Henrissat B."/>
            <person name="Kohler A."/>
            <person name="Grigoriev I.V."/>
            <person name="Martin F.M."/>
            <person name="Hacquard S."/>
        </authorList>
    </citation>
    <scope>NUCLEOTIDE SEQUENCE</scope>
    <source>
        <strain evidence="7">MPI-CAGE-CH-0235</strain>
    </source>
</reference>
<evidence type="ECO:0000256" key="4">
    <source>
        <dbReference type="ARBA" id="ARBA00023163"/>
    </source>
</evidence>
<comment type="caution">
    <text evidence="7">The sequence shown here is derived from an EMBL/GenBank/DDBJ whole genome shotgun (WGS) entry which is preliminary data.</text>
</comment>
<gene>
    <name evidence="7" type="ORF">B0I35DRAFT_194829</name>
</gene>
<keyword evidence="4" id="KW-0804">Transcription</keyword>
<evidence type="ECO:0000256" key="3">
    <source>
        <dbReference type="ARBA" id="ARBA00023015"/>
    </source>
</evidence>
<name>A0A8K0SB28_9HYPO</name>
<protein>
    <submittedName>
        <fullName evidence="7">Velvet factor</fullName>
    </submittedName>
</protein>
<sequence length="134" mass="14765">MHCSILDESGEQDVSRKAELEYDRLNLLMGSVTATPSVVKDGNGKEGCFFVFNDLLCRTTGSYRLMFRVVMIGQGAEGASSGPEKRRPFLATVKSDIFNVYNAKEFPGVSELSALALSIKAQGCTKRRQVRNLH</sequence>
<dbReference type="InterPro" id="IPR021740">
    <property type="entry name" value="Velvet"/>
</dbReference>
<evidence type="ECO:0000256" key="1">
    <source>
        <dbReference type="ARBA" id="ARBA00004123"/>
    </source>
</evidence>
<keyword evidence="2" id="KW-0749">Sporulation</keyword>
<accession>A0A8K0SB28</accession>
<evidence type="ECO:0000256" key="5">
    <source>
        <dbReference type="ARBA" id="ARBA00023242"/>
    </source>
</evidence>
<dbReference type="AlphaFoldDB" id="A0A8K0SB28"/>
<dbReference type="PROSITE" id="PS51821">
    <property type="entry name" value="VELVET"/>
    <property type="match status" value="1"/>
</dbReference>
<dbReference type="OrthoDB" id="3056235at2759"/>
<evidence type="ECO:0000313" key="7">
    <source>
        <dbReference type="EMBL" id="KAH7303084.1"/>
    </source>
</evidence>
<dbReference type="InterPro" id="IPR038491">
    <property type="entry name" value="Velvet_dom_sf"/>
</dbReference>
<feature type="domain" description="Velvet" evidence="6">
    <location>
        <begin position="1"/>
        <end position="129"/>
    </location>
</feature>
<keyword evidence="3" id="KW-0805">Transcription regulation</keyword>
<dbReference type="PANTHER" id="PTHR33572">
    <property type="entry name" value="SPORE DEVELOPMENT REGULATOR VOSA"/>
    <property type="match status" value="1"/>
</dbReference>
<dbReference type="PANTHER" id="PTHR33572:SF17">
    <property type="entry name" value="SEXUAL DEVELOPMENT REGULATOR VELC"/>
    <property type="match status" value="1"/>
</dbReference>
<keyword evidence="5" id="KW-0539">Nucleus</keyword>
<dbReference type="InterPro" id="IPR037525">
    <property type="entry name" value="Velvet_dom"/>
</dbReference>
<evidence type="ECO:0000313" key="8">
    <source>
        <dbReference type="Proteomes" id="UP000813444"/>
    </source>
</evidence>
<dbReference type="Pfam" id="PF11754">
    <property type="entry name" value="Velvet"/>
    <property type="match status" value="1"/>
</dbReference>
<proteinExistence type="predicted"/>